<dbReference type="AlphaFoldDB" id="A0A558DFZ4"/>
<accession>A0A558DFZ4</accession>
<organism evidence="1 2">
    <name type="scientific">Sedimenticola thiotaurini</name>
    <dbReference type="NCBI Taxonomy" id="1543721"/>
    <lineage>
        <taxon>Bacteria</taxon>
        <taxon>Pseudomonadati</taxon>
        <taxon>Pseudomonadota</taxon>
        <taxon>Gammaproteobacteria</taxon>
        <taxon>Chromatiales</taxon>
        <taxon>Sedimenticolaceae</taxon>
        <taxon>Sedimenticola</taxon>
    </lineage>
</organism>
<reference evidence="1 2" key="1">
    <citation type="submission" date="2019-07" db="EMBL/GenBank/DDBJ databases">
        <title>The pathways for chlorine oxyanion respiration interact through the shared metabolite chlorate.</title>
        <authorList>
            <person name="Barnum T.P."/>
            <person name="Cheng Y."/>
            <person name="Hill K.A."/>
            <person name="Lucas L.N."/>
            <person name="Carlson H.K."/>
            <person name="Coates J.D."/>
        </authorList>
    </citation>
    <scope>NUCLEOTIDE SEQUENCE [LARGE SCALE GENOMIC DNA]</scope>
    <source>
        <strain evidence="1">BK-3</strain>
    </source>
</reference>
<dbReference type="SUPFAM" id="SSF117396">
    <property type="entry name" value="TM1631-like"/>
    <property type="match status" value="1"/>
</dbReference>
<evidence type="ECO:0008006" key="3">
    <source>
        <dbReference type="Google" id="ProtNLM"/>
    </source>
</evidence>
<protein>
    <recommendedName>
        <fullName evidence="3">DUF72 domain-containing protein</fullName>
    </recommendedName>
</protein>
<proteinExistence type="predicted"/>
<dbReference type="Gene3D" id="3.20.20.410">
    <property type="entry name" value="Protein of unknown function UPF0759"/>
    <property type="match status" value="1"/>
</dbReference>
<gene>
    <name evidence="1" type="ORF">FHK82_02965</name>
</gene>
<dbReference type="EMBL" id="VMRY01000003">
    <property type="protein sequence ID" value="TVT59954.1"/>
    <property type="molecule type" value="Genomic_DNA"/>
</dbReference>
<evidence type="ECO:0000313" key="1">
    <source>
        <dbReference type="EMBL" id="TVT59954.1"/>
    </source>
</evidence>
<evidence type="ECO:0000313" key="2">
    <source>
        <dbReference type="Proteomes" id="UP000317355"/>
    </source>
</evidence>
<sequence length="206" mass="22945">MRMIIGSMGWDHPEWCEQFYPDDLPSEWRLTYYANAFPQVLLPAADWMSGDSELFRSWYADVSDTFRFILDVTGIEAADSQVLIQLQCCVSALGERLAGVVSWSALPQRLCTQLRVLLGDEAFLATPACPSVDPEVQLAGDRATLCVLVSSEVGRDLHRLRLVFDALIEQFAAMPSVCLFISGAPPEVKVMRDAATLWQLIAGMQR</sequence>
<dbReference type="Proteomes" id="UP000317355">
    <property type="component" value="Unassembled WGS sequence"/>
</dbReference>
<dbReference type="InterPro" id="IPR036520">
    <property type="entry name" value="UPF0759_sf"/>
</dbReference>
<name>A0A558DFZ4_9GAMM</name>
<comment type="caution">
    <text evidence="1">The sequence shown here is derived from an EMBL/GenBank/DDBJ whole genome shotgun (WGS) entry which is preliminary data.</text>
</comment>